<evidence type="ECO:0000256" key="3">
    <source>
        <dbReference type="ARBA" id="ARBA00022776"/>
    </source>
</evidence>
<dbReference type="InterPro" id="IPR019734">
    <property type="entry name" value="TPR_rpt"/>
</dbReference>
<keyword evidence="1" id="KW-0132">Cell division</keyword>
<feature type="domain" description="Cdc23" evidence="8">
    <location>
        <begin position="11"/>
        <end position="289"/>
    </location>
</feature>
<evidence type="ECO:0000256" key="2">
    <source>
        <dbReference type="ARBA" id="ARBA00022737"/>
    </source>
</evidence>
<dbReference type="Gene3D" id="1.25.40.10">
    <property type="entry name" value="Tetratricopeptide repeat domain"/>
    <property type="match status" value="2"/>
</dbReference>
<proteinExistence type="predicted"/>
<evidence type="ECO:0000313" key="9">
    <source>
        <dbReference type="EMBL" id="KAH3688724.1"/>
    </source>
</evidence>
<evidence type="ECO:0000256" key="7">
    <source>
        <dbReference type="PROSITE-ProRule" id="PRU00339"/>
    </source>
</evidence>
<dbReference type="GO" id="GO:0045842">
    <property type="term" value="P:positive regulation of mitotic metaphase/anaphase transition"/>
    <property type="evidence" value="ECO:0007669"/>
    <property type="project" value="TreeGrafter"/>
</dbReference>
<keyword evidence="10" id="KW-1185">Reference proteome</keyword>
<keyword evidence="4" id="KW-0833">Ubl conjugation pathway</keyword>
<dbReference type="EMBL" id="JAEUBG010000192">
    <property type="protein sequence ID" value="KAH3688724.1"/>
    <property type="molecule type" value="Genomic_DNA"/>
</dbReference>
<dbReference type="GO" id="GO:0005680">
    <property type="term" value="C:anaphase-promoting complex"/>
    <property type="evidence" value="ECO:0007669"/>
    <property type="project" value="InterPro"/>
</dbReference>
<gene>
    <name evidence="9" type="ORF">WICPIJ_000324</name>
</gene>
<sequence length="582" mass="68301">MLDTVLSEPQQLKNHFRHSSDLLGSVGLYQGSKWCNEALNGLTQSTDSTTLKLQIDSEYDKEYLDSKFRPLFKFPTTSLWTQDKVSVAKSFFDCKEFDRCANTLKDLRSSKAVFLRLYSTFLSQEKKKEEDTEGVLGQNDNSNSANSAIPTILKELDMLFGLPKTEVKEIYSENPFLLYLQGILLLKQKSESSAQVAFIKSLRIYPFNWSCWIELISSLTNLDQALKILLDFESYFSEYKDRESINVILKIARVVINQEFFQQSMELYELLNYLLKLFPDFSYLKTQKALMSYHALDYQEAENLFDDILSKDPLRLDDMDIYSNILYVMEKKSKLSYLAQFANSIDKFRSETCCIVANYYSLKFEHEKAIMYYRRALTLNRNCLSAWTLMGHEFVELKNSHAAIESYRRAVDINIKDFKAWYGLGQAYEVLDMHLYSLYYYQKACSLKPLDKRIWQALGNCYEKLNKLKDSVRCYKKVLSLNEFENFDNSTIFFKLALLYEKLRLFEKVHDFMKLCYNEEINLNIKNDETAKARLWLAKYEMRNLNFEKAYNYAVDFNHGTSQEIEEARAIARDARNRINSA</sequence>
<dbReference type="AlphaFoldDB" id="A0A9P8QH69"/>
<dbReference type="GO" id="GO:0031145">
    <property type="term" value="P:anaphase-promoting complex-dependent catabolic process"/>
    <property type="evidence" value="ECO:0007669"/>
    <property type="project" value="TreeGrafter"/>
</dbReference>
<dbReference type="OrthoDB" id="10262026at2759"/>
<keyword evidence="3" id="KW-0498">Mitosis</keyword>
<accession>A0A9P8QH69</accession>
<name>A0A9P8QH69_WICPI</name>
<dbReference type="SMART" id="SM00028">
    <property type="entry name" value="TPR"/>
    <property type="match status" value="5"/>
</dbReference>
<evidence type="ECO:0000259" key="8">
    <source>
        <dbReference type="Pfam" id="PF04049"/>
    </source>
</evidence>
<keyword evidence="5 7" id="KW-0802">TPR repeat</keyword>
<keyword evidence="2" id="KW-0677">Repeat</keyword>
<organism evidence="9 10">
    <name type="scientific">Wickerhamomyces pijperi</name>
    <name type="common">Yeast</name>
    <name type="synonym">Pichia pijperi</name>
    <dbReference type="NCBI Taxonomy" id="599730"/>
    <lineage>
        <taxon>Eukaryota</taxon>
        <taxon>Fungi</taxon>
        <taxon>Dikarya</taxon>
        <taxon>Ascomycota</taxon>
        <taxon>Saccharomycotina</taxon>
        <taxon>Saccharomycetes</taxon>
        <taxon>Phaffomycetales</taxon>
        <taxon>Wickerhamomycetaceae</taxon>
        <taxon>Wickerhamomyces</taxon>
    </lineage>
</organism>
<evidence type="ECO:0000256" key="6">
    <source>
        <dbReference type="ARBA" id="ARBA00023306"/>
    </source>
</evidence>
<dbReference type="SUPFAM" id="SSF48452">
    <property type="entry name" value="TPR-like"/>
    <property type="match status" value="3"/>
</dbReference>
<dbReference type="Pfam" id="PF13414">
    <property type="entry name" value="TPR_11"/>
    <property type="match status" value="1"/>
</dbReference>
<feature type="repeat" description="TPR" evidence="7">
    <location>
        <begin position="418"/>
        <end position="451"/>
    </location>
</feature>
<dbReference type="Pfam" id="PF13181">
    <property type="entry name" value="TPR_8"/>
    <property type="match status" value="2"/>
</dbReference>
<dbReference type="Pfam" id="PF04049">
    <property type="entry name" value="ANAPC8"/>
    <property type="match status" value="1"/>
</dbReference>
<dbReference type="PANTHER" id="PTHR12558">
    <property type="entry name" value="CELL DIVISION CYCLE 16,23,27"/>
    <property type="match status" value="1"/>
</dbReference>
<dbReference type="PANTHER" id="PTHR12558:SF10">
    <property type="entry name" value="CELL DIVISION CYCLE PROTEIN 23 HOMOLOG"/>
    <property type="match status" value="1"/>
</dbReference>
<reference evidence="9" key="1">
    <citation type="journal article" date="2021" name="Open Biol.">
        <title>Shared evolutionary footprints suggest mitochondrial oxidative damage underlies multiple complex I losses in fungi.</title>
        <authorList>
            <person name="Schikora-Tamarit M.A."/>
            <person name="Marcet-Houben M."/>
            <person name="Nosek J."/>
            <person name="Gabaldon T."/>
        </authorList>
    </citation>
    <scope>NUCLEOTIDE SEQUENCE</scope>
    <source>
        <strain evidence="9">CBS2887</strain>
    </source>
</reference>
<feature type="repeat" description="TPR" evidence="7">
    <location>
        <begin position="384"/>
        <end position="417"/>
    </location>
</feature>
<evidence type="ECO:0000256" key="4">
    <source>
        <dbReference type="ARBA" id="ARBA00022786"/>
    </source>
</evidence>
<dbReference type="GO" id="GO:0051301">
    <property type="term" value="P:cell division"/>
    <property type="evidence" value="ECO:0007669"/>
    <property type="project" value="UniProtKB-KW"/>
</dbReference>
<comment type="caution">
    <text evidence="9">The sequence shown here is derived from an EMBL/GenBank/DDBJ whole genome shotgun (WGS) entry which is preliminary data.</text>
</comment>
<keyword evidence="6" id="KW-0131">Cell cycle</keyword>
<evidence type="ECO:0000313" key="10">
    <source>
        <dbReference type="Proteomes" id="UP000774326"/>
    </source>
</evidence>
<dbReference type="PROSITE" id="PS50005">
    <property type="entry name" value="TPR"/>
    <property type="match status" value="3"/>
</dbReference>
<feature type="repeat" description="TPR" evidence="7">
    <location>
        <begin position="452"/>
        <end position="485"/>
    </location>
</feature>
<protein>
    <recommendedName>
        <fullName evidence="8">Cdc23 domain-containing protein</fullName>
    </recommendedName>
</protein>
<dbReference type="InterPro" id="IPR007192">
    <property type="entry name" value="APC8"/>
</dbReference>
<dbReference type="Proteomes" id="UP000774326">
    <property type="component" value="Unassembled WGS sequence"/>
</dbReference>
<evidence type="ECO:0000256" key="5">
    <source>
        <dbReference type="ARBA" id="ARBA00022803"/>
    </source>
</evidence>
<dbReference type="GO" id="GO:0016567">
    <property type="term" value="P:protein ubiquitination"/>
    <property type="evidence" value="ECO:0007669"/>
    <property type="project" value="TreeGrafter"/>
</dbReference>
<evidence type="ECO:0000256" key="1">
    <source>
        <dbReference type="ARBA" id="ARBA00022618"/>
    </source>
</evidence>
<reference evidence="9" key="2">
    <citation type="submission" date="2021-01" db="EMBL/GenBank/DDBJ databases">
        <authorList>
            <person name="Schikora-Tamarit M.A."/>
        </authorList>
    </citation>
    <scope>NUCLEOTIDE SEQUENCE</scope>
    <source>
        <strain evidence="9">CBS2887</strain>
    </source>
</reference>
<dbReference type="InterPro" id="IPR011990">
    <property type="entry name" value="TPR-like_helical_dom_sf"/>
</dbReference>